<evidence type="ECO:0000313" key="2">
    <source>
        <dbReference type="Proteomes" id="UP001235343"/>
    </source>
</evidence>
<dbReference type="InterPro" id="IPR007405">
    <property type="entry name" value="Phage_KVP40_Orf299"/>
</dbReference>
<evidence type="ECO:0000313" key="1">
    <source>
        <dbReference type="EMBL" id="MDL4842655.1"/>
    </source>
</evidence>
<comment type="caution">
    <text evidence="1">The sequence shown here is derived from an EMBL/GenBank/DDBJ whole genome shotgun (WGS) entry which is preliminary data.</text>
</comment>
<protein>
    <submittedName>
        <fullName evidence="1">Ribonuclease H-like YkuK family protein</fullName>
    </submittedName>
</protein>
<organism evidence="1 2">
    <name type="scientific">Aquibacillus rhizosphaerae</name>
    <dbReference type="NCBI Taxonomy" id="3051431"/>
    <lineage>
        <taxon>Bacteria</taxon>
        <taxon>Bacillati</taxon>
        <taxon>Bacillota</taxon>
        <taxon>Bacilli</taxon>
        <taxon>Bacillales</taxon>
        <taxon>Bacillaceae</taxon>
        <taxon>Aquibacillus</taxon>
    </lineage>
</organism>
<dbReference type="RefSeq" id="WP_285934004.1">
    <property type="nucleotide sequence ID" value="NZ_JASTZU010000062.1"/>
</dbReference>
<name>A0ABT7L9V8_9BACI</name>
<proteinExistence type="predicted"/>
<keyword evidence="2" id="KW-1185">Reference proteome</keyword>
<dbReference type="Pfam" id="PF04308">
    <property type="entry name" value="RNaseH_like"/>
    <property type="match status" value="1"/>
</dbReference>
<dbReference type="PANTHER" id="PTHR39961:SF1">
    <property type="entry name" value="DUF458 DOMAIN-CONTAINING PROTEIN"/>
    <property type="match status" value="1"/>
</dbReference>
<dbReference type="PANTHER" id="PTHR39961">
    <property type="entry name" value="HYPOTHETICAL CYTOSOLIC PROTEIN"/>
    <property type="match status" value="1"/>
</dbReference>
<dbReference type="Proteomes" id="UP001235343">
    <property type="component" value="Unassembled WGS sequence"/>
</dbReference>
<gene>
    <name evidence="1" type="ORF">QQS35_19665</name>
</gene>
<sequence length="186" mass="21679">MKPDPPLIKDRTFMNLSQKNMYFDEVFNYIVHFMKMDPQANYRLMVGTDSQVHKFHTLFVTGIVIKREGKGAWACILPIKFKRKYLNLHEKISMETTLTEQVASLFDEKRKTQLIDIILPHLYRGSSFSMEGHIDIGLERRSLTRFLANEMMARIESVGLEPVVKPESFVASGYANRYTKRSKKLI</sequence>
<dbReference type="EMBL" id="JASTZU010000062">
    <property type="protein sequence ID" value="MDL4842655.1"/>
    <property type="molecule type" value="Genomic_DNA"/>
</dbReference>
<accession>A0ABT7L9V8</accession>
<reference evidence="1 2" key="1">
    <citation type="submission" date="2023-06" db="EMBL/GenBank/DDBJ databases">
        <title>Aquibacillus rhizosphaerae LR5S19.</title>
        <authorList>
            <person name="Sun J.-Q."/>
        </authorList>
    </citation>
    <scope>NUCLEOTIDE SEQUENCE [LARGE SCALE GENOMIC DNA]</scope>
    <source>
        <strain evidence="1 2">LR5S19</strain>
    </source>
</reference>